<dbReference type="STRING" id="178356.SAMN05216269_101287"/>
<evidence type="ECO:0000256" key="1">
    <source>
        <dbReference type="SAM" id="MobiDB-lite"/>
    </source>
</evidence>
<dbReference type="PANTHER" id="PTHR30441:SF8">
    <property type="entry name" value="DUF748 DOMAIN-CONTAINING PROTEIN"/>
    <property type="match status" value="1"/>
</dbReference>
<evidence type="ECO:0000313" key="2">
    <source>
        <dbReference type="EMBL" id="SHL84849.1"/>
    </source>
</evidence>
<evidence type="ECO:0000313" key="3">
    <source>
        <dbReference type="Proteomes" id="UP000184092"/>
    </source>
</evidence>
<organism evidence="2 3">
    <name type="scientific">Flavobacterium xinjiangense</name>
    <dbReference type="NCBI Taxonomy" id="178356"/>
    <lineage>
        <taxon>Bacteria</taxon>
        <taxon>Pseudomonadati</taxon>
        <taxon>Bacteroidota</taxon>
        <taxon>Flavobacteriia</taxon>
        <taxon>Flavobacteriales</taxon>
        <taxon>Flavobacteriaceae</taxon>
        <taxon>Flavobacterium</taxon>
    </lineage>
</organism>
<dbReference type="RefSeq" id="WP_073204194.1">
    <property type="nucleotide sequence ID" value="NZ_FRCL01000001.1"/>
</dbReference>
<dbReference type="OrthoDB" id="596403at2"/>
<keyword evidence="3" id="KW-1185">Reference proteome</keyword>
<protein>
    <submittedName>
        <fullName evidence="2">AsmA-like C-terminal region</fullName>
    </submittedName>
</protein>
<gene>
    <name evidence="2" type="ORF">SAMN05216269_101287</name>
</gene>
<dbReference type="GO" id="GO:0090313">
    <property type="term" value="P:regulation of protein targeting to membrane"/>
    <property type="evidence" value="ECO:0007669"/>
    <property type="project" value="TreeGrafter"/>
</dbReference>
<accession>A0A1M7E0C6</accession>
<dbReference type="AlphaFoldDB" id="A0A1M7E0C6"/>
<dbReference type="Proteomes" id="UP000184092">
    <property type="component" value="Unassembled WGS sequence"/>
</dbReference>
<dbReference type="InterPro" id="IPR052894">
    <property type="entry name" value="AsmA-related"/>
</dbReference>
<feature type="region of interest" description="Disordered" evidence="1">
    <location>
        <begin position="824"/>
        <end position="847"/>
    </location>
</feature>
<dbReference type="PANTHER" id="PTHR30441">
    <property type="entry name" value="DUF748 DOMAIN-CONTAINING PROTEIN"/>
    <property type="match status" value="1"/>
</dbReference>
<dbReference type="EMBL" id="FRCL01000001">
    <property type="protein sequence ID" value="SHL84849.1"/>
    <property type="molecule type" value="Genomic_DNA"/>
</dbReference>
<dbReference type="GO" id="GO:0005886">
    <property type="term" value="C:plasma membrane"/>
    <property type="evidence" value="ECO:0007669"/>
    <property type="project" value="TreeGrafter"/>
</dbReference>
<proteinExistence type="predicted"/>
<feature type="compositionally biased region" description="Low complexity" evidence="1">
    <location>
        <begin position="834"/>
        <end position="844"/>
    </location>
</feature>
<reference evidence="3" key="1">
    <citation type="submission" date="2016-11" db="EMBL/GenBank/DDBJ databases">
        <authorList>
            <person name="Varghese N."/>
            <person name="Submissions S."/>
        </authorList>
    </citation>
    <scope>NUCLEOTIDE SEQUENCE [LARGE SCALE GENOMIC DNA]</scope>
    <source>
        <strain evidence="3">CGMCC 1.2749</strain>
    </source>
</reference>
<sequence length="877" mass="96131">MIKKILEILLIIILLFAVSLFAVPYFFKDQIKAKITQAINNKVDAKVSFADADLSLFKNFPNANVTLDKLVIINKAPFEGDTLVSLGELNLKMSIKELFKGKEEVMNIDGITSKNGLINIIFNKDGIANYDIALKDKKTAADGKSNPLSLKIQDYKIENFKFKYFDESSKIKMVIDSLNHEGTGNFAAQKLDLVTKSTAKISLDMDKVNYMKNVALTLDAVLGIDLDKSKYTFKENKALINQLPLEFDGFIQMVEAGQQYNLKFKTPTSSFKNFLGVIPAAYAASLNNVKTTGDFTVVGFAQGLYSDTTVPKFKIEIASNNASFQYPNLPKSVQNIVIDTKIINETGILNDTYVNLDKLSFKIDQDVFNAKANIRNITKNPIIDAALKGTINLANVTKAYPVKLDKPLSGILNADVTTKFDMESVEKSQYQNINNAGTMSLSGFNYVDENSKTMNISNALVQFNPSQVDLKQFNATTGKSDISVTGILENFYGFIFRNQELKGNFNMNSKQLAVSDFITTADKTKNATTIQDKKADAMKIPAFLNCTLTAKATTVLYDNLTLKDVSGKLIVNDQKVTLENVKTSIFGGTIGVNGAVSTKGKTPVFNMDLKLNQVDIAQSFTQLDMLKKIAPIAGIINGKLNSSIKLNGNLDAKELTPDLKTLTGDLLGQLLSTTVNSTNSTLLTALGSNLKFIDVSKINLNDLKAAITFKDGKVNVKPFDIKYKDIKATIGGTHGFDQSMNYNLKFDVPAKYLGSEANALIAKLSPADAAKLQSFPINAVLLGNFTNPKITTDINSAVTKLTTQLVNQQKERLVKQGTSALSDYINKNKKPNDTAKTTTPATPATKEEVKAKAAELLNGLFNKKKKVEEPKAEPKVQ</sequence>
<name>A0A1M7E0C6_9FLAO</name>